<dbReference type="AlphaFoldDB" id="A0A1I6RDU3"/>
<dbReference type="SUPFAM" id="SSF56281">
    <property type="entry name" value="Metallo-hydrolase/oxidoreductase"/>
    <property type="match status" value="1"/>
</dbReference>
<dbReference type="PANTHER" id="PTHR42951">
    <property type="entry name" value="METALLO-BETA-LACTAMASE DOMAIN-CONTAINING"/>
    <property type="match status" value="1"/>
</dbReference>
<dbReference type="EMBL" id="FPAA01000005">
    <property type="protein sequence ID" value="SFS62883.1"/>
    <property type="molecule type" value="Genomic_DNA"/>
</dbReference>
<dbReference type="Pfam" id="PF00753">
    <property type="entry name" value="Lactamase_B"/>
    <property type="match status" value="1"/>
</dbReference>
<name>A0A1I6RDU3_9BACL</name>
<protein>
    <submittedName>
        <fullName evidence="2">Glyoxylase, beta-lactamase superfamily II</fullName>
    </submittedName>
</protein>
<feature type="domain" description="Metallo-beta-lactamase" evidence="1">
    <location>
        <begin position="20"/>
        <end position="212"/>
    </location>
</feature>
<evidence type="ECO:0000259" key="1">
    <source>
        <dbReference type="SMART" id="SM00849"/>
    </source>
</evidence>
<dbReference type="SMART" id="SM00849">
    <property type="entry name" value="Lactamase_B"/>
    <property type="match status" value="1"/>
</dbReference>
<dbReference type="OrthoDB" id="9802248at2"/>
<gene>
    <name evidence="2" type="ORF">SAMN05444972_10524</name>
</gene>
<evidence type="ECO:0000313" key="2">
    <source>
        <dbReference type="EMBL" id="SFS62883.1"/>
    </source>
</evidence>
<organism evidence="2 3">
    <name type="scientific">Marininema halotolerans</name>
    <dbReference type="NCBI Taxonomy" id="1155944"/>
    <lineage>
        <taxon>Bacteria</taxon>
        <taxon>Bacillati</taxon>
        <taxon>Bacillota</taxon>
        <taxon>Bacilli</taxon>
        <taxon>Bacillales</taxon>
        <taxon>Thermoactinomycetaceae</taxon>
        <taxon>Marininema</taxon>
    </lineage>
</organism>
<sequence length="238" mass="26278">MRIQREWFVNQLTFFPNLFPVNCYLVEEEDGLTLIDTALPFSAKPILQAAKQIGKPILRICLTHSHSDHVGALDSLKEALPTVPIYVSHREARLMNGDHTLDDDEPQTPIRGGFSSKLKTRPDHFLHEGIRIGSLLAIETPGHTPGSMSFIDTRNDAMIVGDAIQTRGGIAVAGTLRPFFPFPAFATWNHEKAVESARHIRDCTPSLLACGHGQMLKKPLDAIDLAISFATSRISPTH</sequence>
<dbReference type="RefSeq" id="WP_091836230.1">
    <property type="nucleotide sequence ID" value="NZ_FPAA01000005.1"/>
</dbReference>
<proteinExistence type="predicted"/>
<evidence type="ECO:0000313" key="3">
    <source>
        <dbReference type="Proteomes" id="UP000198660"/>
    </source>
</evidence>
<dbReference type="CDD" id="cd07721">
    <property type="entry name" value="yflN-like_MBL-fold"/>
    <property type="match status" value="1"/>
</dbReference>
<keyword evidence="3" id="KW-1185">Reference proteome</keyword>
<dbReference type="InterPro" id="IPR036866">
    <property type="entry name" value="RibonucZ/Hydroxyglut_hydro"/>
</dbReference>
<dbReference type="Proteomes" id="UP000198660">
    <property type="component" value="Unassembled WGS sequence"/>
</dbReference>
<reference evidence="3" key="1">
    <citation type="submission" date="2016-10" db="EMBL/GenBank/DDBJ databases">
        <authorList>
            <person name="Varghese N."/>
            <person name="Submissions S."/>
        </authorList>
    </citation>
    <scope>NUCLEOTIDE SEQUENCE [LARGE SCALE GENOMIC DNA]</scope>
    <source>
        <strain evidence="3">DSM 45789</strain>
    </source>
</reference>
<dbReference type="PANTHER" id="PTHR42951:SF9">
    <property type="entry name" value="METAL-DEPENDENT HYDROLASE"/>
    <property type="match status" value="1"/>
</dbReference>
<dbReference type="InterPro" id="IPR001279">
    <property type="entry name" value="Metallo-B-lactamas"/>
</dbReference>
<accession>A0A1I6RDU3</accession>
<dbReference type="Gene3D" id="3.60.15.10">
    <property type="entry name" value="Ribonuclease Z/Hydroxyacylglutathione hydrolase-like"/>
    <property type="match status" value="1"/>
</dbReference>
<dbReference type="InterPro" id="IPR050855">
    <property type="entry name" value="NDM-1-like"/>
</dbReference>